<dbReference type="Pfam" id="PF12900">
    <property type="entry name" value="Pyridox_ox_2"/>
    <property type="match status" value="1"/>
</dbReference>
<reference evidence="1" key="1">
    <citation type="submission" date="2021-11" db="EMBL/GenBank/DDBJ databases">
        <title>Streptomyces corallinus and Kineosporia corallina sp. nov., two new coral-derived marine actinobacteria.</title>
        <authorList>
            <person name="Buangrab K."/>
            <person name="Sutthacheep M."/>
            <person name="Yeemin T."/>
            <person name="Harunari E."/>
            <person name="Igarashi Y."/>
            <person name="Sripreechasak P."/>
            <person name="Kanchanasin P."/>
            <person name="Tanasupawat S."/>
            <person name="Phongsopitanun W."/>
        </authorList>
    </citation>
    <scope>NUCLEOTIDE SEQUENCE</scope>
    <source>
        <strain evidence="1">JCM 31032</strain>
    </source>
</reference>
<proteinExistence type="predicted"/>
<evidence type="ECO:0000313" key="2">
    <source>
        <dbReference type="Proteomes" id="UP001138997"/>
    </source>
</evidence>
<dbReference type="Gene3D" id="2.30.110.10">
    <property type="entry name" value="Electron Transport, Fmn-binding Protein, Chain A"/>
    <property type="match status" value="1"/>
</dbReference>
<keyword evidence="2" id="KW-1185">Reference proteome</keyword>
<dbReference type="SUPFAM" id="SSF50475">
    <property type="entry name" value="FMN-binding split barrel"/>
    <property type="match status" value="1"/>
</dbReference>
<dbReference type="InterPro" id="IPR012349">
    <property type="entry name" value="Split_barrel_FMN-bd"/>
</dbReference>
<gene>
    <name evidence="1" type="ORF">LR394_01615</name>
</gene>
<dbReference type="RefSeq" id="WP_231438501.1">
    <property type="nucleotide sequence ID" value="NZ_JAJOMB010000001.1"/>
</dbReference>
<name>A0A9X1N740_9ACTN</name>
<protein>
    <submittedName>
        <fullName evidence="1">Pyridoxamine 5'-phosphate oxidase family protein</fullName>
    </submittedName>
</protein>
<dbReference type="InterPro" id="IPR024747">
    <property type="entry name" value="Pyridox_Oxase-rel"/>
</dbReference>
<sequence>MTSTDQQPGSAAPPAAAESDGVREVSVRVLDRQECLDLLATAQIGQLVFTYQAMPDVLPVNVAVADDVLLIPFADGSMIERAARNTVVAFHVDKIDEDTHLGWSVTVVGRSFELREGDSLAGRQVKKPKAWMPGRHDRTLAVALERVTGRYLEPPVK</sequence>
<evidence type="ECO:0000313" key="1">
    <source>
        <dbReference type="EMBL" id="MCD5309577.1"/>
    </source>
</evidence>
<organism evidence="1 2">
    <name type="scientific">Kineosporia babensis</name>
    <dbReference type="NCBI Taxonomy" id="499548"/>
    <lineage>
        <taxon>Bacteria</taxon>
        <taxon>Bacillati</taxon>
        <taxon>Actinomycetota</taxon>
        <taxon>Actinomycetes</taxon>
        <taxon>Kineosporiales</taxon>
        <taxon>Kineosporiaceae</taxon>
        <taxon>Kineosporia</taxon>
    </lineage>
</organism>
<dbReference type="EMBL" id="JAJOMB010000001">
    <property type="protein sequence ID" value="MCD5309577.1"/>
    <property type="molecule type" value="Genomic_DNA"/>
</dbReference>
<dbReference type="Proteomes" id="UP001138997">
    <property type="component" value="Unassembled WGS sequence"/>
</dbReference>
<comment type="caution">
    <text evidence="1">The sequence shown here is derived from an EMBL/GenBank/DDBJ whole genome shotgun (WGS) entry which is preliminary data.</text>
</comment>
<accession>A0A9X1N740</accession>
<dbReference type="AlphaFoldDB" id="A0A9X1N740"/>